<comment type="caution">
    <text evidence="3">The sequence shown here is derived from an EMBL/GenBank/DDBJ whole genome shotgun (WGS) entry which is preliminary data.</text>
</comment>
<protein>
    <recommendedName>
        <fullName evidence="5">DUF3352 domain-containing protein</fullName>
    </recommendedName>
</protein>
<dbReference type="PROSITE" id="PS51257">
    <property type="entry name" value="PROKAR_LIPOPROTEIN"/>
    <property type="match status" value="1"/>
</dbReference>
<evidence type="ECO:0000256" key="1">
    <source>
        <dbReference type="SAM" id="Phobius"/>
    </source>
</evidence>
<proteinExistence type="predicted"/>
<name>A0A1F5FJ76_9BACT</name>
<keyword evidence="1" id="KW-1133">Transmembrane helix</keyword>
<feature type="chain" id="PRO_5009518611" description="DUF3352 domain-containing protein" evidence="2">
    <location>
        <begin position="24"/>
        <end position="573"/>
    </location>
</feature>
<dbReference type="AlphaFoldDB" id="A0A1F5FJ76"/>
<dbReference type="Proteomes" id="UP000177187">
    <property type="component" value="Unassembled WGS sequence"/>
</dbReference>
<evidence type="ECO:0008006" key="5">
    <source>
        <dbReference type="Google" id="ProtNLM"/>
    </source>
</evidence>
<evidence type="ECO:0000256" key="2">
    <source>
        <dbReference type="SAM" id="SignalP"/>
    </source>
</evidence>
<evidence type="ECO:0000313" key="4">
    <source>
        <dbReference type="Proteomes" id="UP000177187"/>
    </source>
</evidence>
<organism evidence="3 4">
    <name type="scientific">Candidatus Coatesbacteria bacterium RBG_13_66_14</name>
    <dbReference type="NCBI Taxonomy" id="1817816"/>
    <lineage>
        <taxon>Bacteria</taxon>
        <taxon>Candidatus Coatesiibacteriota</taxon>
    </lineage>
</organism>
<keyword evidence="1" id="KW-0472">Membrane</keyword>
<sequence>MRRFIKPLLAACLLLGLAGCASEGGDPTEAVPTGVFQVVYVPDLAGLWDGADSLINELRGVAPNLADEAVGRIEEFAREMFDAEEPPVESLQGLWDLGVDVDKPFCVALGGFPEPQAVIIISLNDPDAFSNFYYETLGEEKPEPIENYAEAEIRLSKGFYSVQTDGLFVASESFPLVKSCLDALADPEKRFFAVDSVRPLVEHFGDATACVLVDLSSIRGFLALAMTQALEVPGVVKDWLTKVQSVGLGLTIQPEGLRFCAVACGDFTDSDGPEAELPVPRDCLAFIGGDEGPLPLSEKEGIAGMLVNALKMFPESAEFIAAVGEDNLMSLVQSVGGGSFLFLPDAGWMPGVTFGLKLDDPALFKLIYDSKLRPLLASALEEEMDGAVLEHRTDGDVELDELTVAGPITLPFKPALAFYDGYLILTSDSGMVAEIRDVDLGRAEGVYSNEDYRLLEGQLPGYKVVGFASADKLIKLLAMTPGLELPEAVQILGDHFALVSAGVALDGGVAEAVLLVSTRAYSPDSSVPRTEITRGLPWWLWLVIGLGAAIVVVLVVVLATRKKREGQGVLPGA</sequence>
<evidence type="ECO:0000313" key="3">
    <source>
        <dbReference type="EMBL" id="OGD79663.1"/>
    </source>
</evidence>
<keyword evidence="1" id="KW-0812">Transmembrane</keyword>
<accession>A0A1F5FJ76</accession>
<dbReference type="EMBL" id="MFAF01000004">
    <property type="protein sequence ID" value="OGD79663.1"/>
    <property type="molecule type" value="Genomic_DNA"/>
</dbReference>
<feature type="transmembrane region" description="Helical" evidence="1">
    <location>
        <begin position="538"/>
        <end position="559"/>
    </location>
</feature>
<gene>
    <name evidence="3" type="ORF">A2Y64_06875</name>
</gene>
<feature type="signal peptide" evidence="2">
    <location>
        <begin position="1"/>
        <end position="23"/>
    </location>
</feature>
<reference evidence="3 4" key="1">
    <citation type="journal article" date="2016" name="Nat. Commun.">
        <title>Thousands of microbial genomes shed light on interconnected biogeochemical processes in an aquifer system.</title>
        <authorList>
            <person name="Anantharaman K."/>
            <person name="Brown C.T."/>
            <person name="Hug L.A."/>
            <person name="Sharon I."/>
            <person name="Castelle C.J."/>
            <person name="Probst A.J."/>
            <person name="Thomas B.C."/>
            <person name="Singh A."/>
            <person name="Wilkins M.J."/>
            <person name="Karaoz U."/>
            <person name="Brodie E.L."/>
            <person name="Williams K.H."/>
            <person name="Hubbard S.S."/>
            <person name="Banfield J.F."/>
        </authorList>
    </citation>
    <scope>NUCLEOTIDE SEQUENCE [LARGE SCALE GENOMIC DNA]</scope>
</reference>
<keyword evidence="2" id="KW-0732">Signal</keyword>